<name>A0A7V8GM30_9GAMM</name>
<dbReference type="Proteomes" id="UP000462066">
    <property type="component" value="Unassembled WGS sequence"/>
</dbReference>
<evidence type="ECO:0000313" key="2">
    <source>
        <dbReference type="Proteomes" id="UP000462066"/>
    </source>
</evidence>
<keyword evidence="2" id="KW-1185">Reference proteome</keyword>
<comment type="caution">
    <text evidence="1">The sequence shown here is derived from an EMBL/GenBank/DDBJ whole genome shotgun (WGS) entry which is preliminary data.</text>
</comment>
<dbReference type="AlphaFoldDB" id="A0A7V8GM30"/>
<evidence type="ECO:0000313" key="1">
    <source>
        <dbReference type="EMBL" id="KAF1686248.1"/>
    </source>
</evidence>
<sequence length="157" mass="17733">MGLEYLGITGLPKYNYQLTGRKYAELCEVGKGLAEELRGLGLEGAGLLDVDYFIWEELQVEENLSRIGHQESPAQMSREVAQADPETAEFIHNEVKDKLAVCPVPMARRVLHLRHCIEAGIRWVGLWFGEYSRPMEGLCRARAWGQQSAEKAEPRGF</sequence>
<reference evidence="1 2" key="1">
    <citation type="submission" date="2017-10" db="EMBL/GenBank/DDBJ databases">
        <title>Whole genome sequencing of Pseudoxanthomonas broegbernensis DSM 12573(T).</title>
        <authorList>
            <person name="Kumar S."/>
            <person name="Bansal K."/>
            <person name="Kaur A."/>
            <person name="Patil P."/>
            <person name="Sharma S."/>
            <person name="Patil P.B."/>
        </authorList>
    </citation>
    <scope>NUCLEOTIDE SEQUENCE [LARGE SCALE GENOMIC DNA]</scope>
    <source>
        <strain evidence="1 2">DSM 12573</strain>
    </source>
</reference>
<accession>A0A7V8GM30</accession>
<protein>
    <submittedName>
        <fullName evidence="1">Uncharacterized protein</fullName>
    </submittedName>
</protein>
<dbReference type="RefSeq" id="WP_343059232.1">
    <property type="nucleotide sequence ID" value="NZ_JACHGU010000001.1"/>
</dbReference>
<proteinExistence type="predicted"/>
<dbReference type="EMBL" id="MWIP01000007">
    <property type="protein sequence ID" value="KAF1686248.1"/>
    <property type="molecule type" value="Genomic_DNA"/>
</dbReference>
<organism evidence="1 2">
    <name type="scientific">Pseudoxanthomonas broegbernensis</name>
    <dbReference type="NCBI Taxonomy" id="83619"/>
    <lineage>
        <taxon>Bacteria</taxon>
        <taxon>Pseudomonadati</taxon>
        <taxon>Pseudomonadota</taxon>
        <taxon>Gammaproteobacteria</taxon>
        <taxon>Lysobacterales</taxon>
        <taxon>Lysobacteraceae</taxon>
        <taxon>Pseudoxanthomonas</taxon>
    </lineage>
</organism>
<gene>
    <name evidence="1" type="ORF">B1992_08425</name>
</gene>